<keyword evidence="3" id="KW-1185">Reference proteome</keyword>
<comment type="caution">
    <text evidence="2">The sequence shown here is derived from an EMBL/GenBank/DDBJ whole genome shotgun (WGS) entry which is preliminary data.</text>
</comment>
<dbReference type="OrthoDB" id="9804312at2"/>
<reference evidence="2 3" key="1">
    <citation type="submission" date="2018-07" db="EMBL/GenBank/DDBJ databases">
        <title>Dyella monticola sp. nov. and Dyella psychrodurans sp. nov. isolated from monsoon evergreen broad-leaved forest soil of Dinghu Mountain, China.</title>
        <authorList>
            <person name="Gao Z."/>
            <person name="Qiu L."/>
        </authorList>
    </citation>
    <scope>NUCLEOTIDE SEQUENCE [LARGE SCALE GENOMIC DNA]</scope>
    <source>
        <strain evidence="2 3">4G-K06</strain>
    </source>
</reference>
<accession>A0A370X4K6</accession>
<dbReference type="GO" id="GO:0008168">
    <property type="term" value="F:methyltransferase activity"/>
    <property type="evidence" value="ECO:0007669"/>
    <property type="project" value="UniProtKB-KW"/>
</dbReference>
<dbReference type="CDD" id="cd02440">
    <property type="entry name" value="AdoMet_MTases"/>
    <property type="match status" value="1"/>
</dbReference>
<dbReference type="AlphaFoldDB" id="A0A370X4K6"/>
<dbReference type="RefSeq" id="WP_115495084.1">
    <property type="nucleotide sequence ID" value="NZ_QRBE01000003.1"/>
</dbReference>
<keyword evidence="2" id="KW-0808">Transferase</keyword>
<evidence type="ECO:0000313" key="3">
    <source>
        <dbReference type="Proteomes" id="UP000254258"/>
    </source>
</evidence>
<proteinExistence type="predicted"/>
<dbReference type="GO" id="GO:0032259">
    <property type="term" value="P:methylation"/>
    <property type="evidence" value="ECO:0007669"/>
    <property type="project" value="UniProtKB-KW"/>
</dbReference>
<organism evidence="2 3">
    <name type="scientific">Dyella monticola</name>
    <dbReference type="NCBI Taxonomy" id="1927958"/>
    <lineage>
        <taxon>Bacteria</taxon>
        <taxon>Pseudomonadati</taxon>
        <taxon>Pseudomonadota</taxon>
        <taxon>Gammaproteobacteria</taxon>
        <taxon>Lysobacterales</taxon>
        <taxon>Rhodanobacteraceae</taxon>
        <taxon>Dyella</taxon>
    </lineage>
</organism>
<sequence>MADKSTIDAYDTEAASFAADWETQPSPDDLYALIKTYFTHGLTADIGCGSGRDVAWMNAHGFDAVGYDASPGLLAQAGLRHPGLCFTQAALPELEPIPSHQFRNVLCETVIMHVHPGQIGRATQRLLDILQPHGTLLLTWRVTDGESMRDEHDRLYASFDRALVLDACIGHTLLLDEEGMNRSSGKRVHRIVVRKEASDRDSP</sequence>
<feature type="domain" description="Methyltransferase" evidence="1">
    <location>
        <begin position="45"/>
        <end position="134"/>
    </location>
</feature>
<evidence type="ECO:0000259" key="1">
    <source>
        <dbReference type="Pfam" id="PF13649"/>
    </source>
</evidence>
<dbReference type="EMBL" id="QRBE01000003">
    <property type="protein sequence ID" value="RDS83145.1"/>
    <property type="molecule type" value="Genomic_DNA"/>
</dbReference>
<keyword evidence="2" id="KW-0489">Methyltransferase</keyword>
<dbReference type="SUPFAM" id="SSF53335">
    <property type="entry name" value="S-adenosyl-L-methionine-dependent methyltransferases"/>
    <property type="match status" value="1"/>
</dbReference>
<dbReference type="InterPro" id="IPR041698">
    <property type="entry name" value="Methyltransf_25"/>
</dbReference>
<dbReference type="InterPro" id="IPR029063">
    <property type="entry name" value="SAM-dependent_MTases_sf"/>
</dbReference>
<evidence type="ECO:0000313" key="2">
    <source>
        <dbReference type="EMBL" id="RDS83145.1"/>
    </source>
</evidence>
<gene>
    <name evidence="2" type="ORF">DWU98_06730</name>
</gene>
<dbReference type="Gene3D" id="3.40.50.150">
    <property type="entry name" value="Vaccinia Virus protein VP39"/>
    <property type="match status" value="1"/>
</dbReference>
<protein>
    <submittedName>
        <fullName evidence="2">Class I SAM-dependent methyltransferase</fullName>
    </submittedName>
</protein>
<dbReference type="Pfam" id="PF13649">
    <property type="entry name" value="Methyltransf_25"/>
    <property type="match status" value="1"/>
</dbReference>
<name>A0A370X4K6_9GAMM</name>
<dbReference type="Proteomes" id="UP000254258">
    <property type="component" value="Unassembled WGS sequence"/>
</dbReference>